<evidence type="ECO:0000313" key="3">
    <source>
        <dbReference type="Proteomes" id="UP000789396"/>
    </source>
</evidence>
<evidence type="ECO:0000313" key="2">
    <source>
        <dbReference type="EMBL" id="CAG8508669.1"/>
    </source>
</evidence>
<gene>
    <name evidence="2" type="ORF">RFULGI_LOCUS2788</name>
</gene>
<comment type="caution">
    <text evidence="2">The sequence shown here is derived from an EMBL/GenBank/DDBJ whole genome shotgun (WGS) entry which is preliminary data.</text>
</comment>
<dbReference type="AlphaFoldDB" id="A0A9N9F464"/>
<keyword evidence="1" id="KW-1133">Transmembrane helix</keyword>
<name>A0A9N9F464_9GLOM</name>
<keyword evidence="1" id="KW-0812">Transmembrane</keyword>
<dbReference type="Proteomes" id="UP000789396">
    <property type="component" value="Unassembled WGS sequence"/>
</dbReference>
<dbReference type="EMBL" id="CAJVPZ010002236">
    <property type="protein sequence ID" value="CAG8508669.1"/>
    <property type="molecule type" value="Genomic_DNA"/>
</dbReference>
<sequence>MNITSSSNSEIGIGFLVGGSLLVAFLGTAGITLACLYYRREKGLGGSLSDKEKNNRIIHHSFSNSVLMSPASESYGDSWDNYIAYITMIPERPFGLHCELDEKRVSKQTHESESLASVNISNTNINNNTNVDDDKIFCEETVDKNHAEK</sequence>
<keyword evidence="1" id="KW-0472">Membrane</keyword>
<reference evidence="2" key="1">
    <citation type="submission" date="2021-06" db="EMBL/GenBank/DDBJ databases">
        <authorList>
            <person name="Kallberg Y."/>
            <person name="Tangrot J."/>
            <person name="Rosling A."/>
        </authorList>
    </citation>
    <scope>NUCLEOTIDE SEQUENCE</scope>
    <source>
        <strain evidence="2">IN212</strain>
    </source>
</reference>
<organism evidence="2 3">
    <name type="scientific">Racocetra fulgida</name>
    <dbReference type="NCBI Taxonomy" id="60492"/>
    <lineage>
        <taxon>Eukaryota</taxon>
        <taxon>Fungi</taxon>
        <taxon>Fungi incertae sedis</taxon>
        <taxon>Mucoromycota</taxon>
        <taxon>Glomeromycotina</taxon>
        <taxon>Glomeromycetes</taxon>
        <taxon>Diversisporales</taxon>
        <taxon>Gigasporaceae</taxon>
        <taxon>Racocetra</taxon>
    </lineage>
</organism>
<keyword evidence="3" id="KW-1185">Reference proteome</keyword>
<feature type="transmembrane region" description="Helical" evidence="1">
    <location>
        <begin position="12"/>
        <end position="38"/>
    </location>
</feature>
<accession>A0A9N9F464</accession>
<protein>
    <submittedName>
        <fullName evidence="2">1845_t:CDS:1</fullName>
    </submittedName>
</protein>
<evidence type="ECO:0000256" key="1">
    <source>
        <dbReference type="SAM" id="Phobius"/>
    </source>
</evidence>
<dbReference type="OrthoDB" id="2439314at2759"/>
<proteinExistence type="predicted"/>